<dbReference type="EMBL" id="LQNU01000065">
    <property type="protein sequence ID" value="KZE78237.1"/>
    <property type="molecule type" value="Genomic_DNA"/>
</dbReference>
<organism evidence="1 2">
    <name type="scientific">Myroides marinus</name>
    <dbReference type="NCBI Taxonomy" id="703342"/>
    <lineage>
        <taxon>Bacteria</taxon>
        <taxon>Pseudomonadati</taxon>
        <taxon>Bacteroidota</taxon>
        <taxon>Flavobacteriia</taxon>
        <taxon>Flavobacteriales</taxon>
        <taxon>Flavobacteriaceae</taxon>
        <taxon>Myroides</taxon>
    </lineage>
</organism>
<proteinExistence type="predicted"/>
<evidence type="ECO:0000313" key="1">
    <source>
        <dbReference type="EMBL" id="KZE78237.1"/>
    </source>
</evidence>
<dbReference type="AlphaFoldDB" id="A0A163XPM9"/>
<protein>
    <recommendedName>
        <fullName evidence="3">Tfp pilus assembly protein, major pilin PilA</fullName>
    </recommendedName>
</protein>
<comment type="caution">
    <text evidence="1">The sequence shown here is derived from an EMBL/GenBank/DDBJ whole genome shotgun (WGS) entry which is preliminary data.</text>
</comment>
<evidence type="ECO:0000313" key="2">
    <source>
        <dbReference type="Proteomes" id="UP000076630"/>
    </source>
</evidence>
<dbReference type="Gene3D" id="3.40.1000.10">
    <property type="entry name" value="Mog1/PsbP, alpha/beta/alpha sandwich"/>
    <property type="match status" value="1"/>
</dbReference>
<dbReference type="Proteomes" id="UP000076630">
    <property type="component" value="Unassembled WGS sequence"/>
</dbReference>
<dbReference type="PROSITE" id="PS51257">
    <property type="entry name" value="PROKAR_LIPOPROTEIN"/>
    <property type="match status" value="1"/>
</dbReference>
<dbReference type="RefSeq" id="WP_038984529.1">
    <property type="nucleotide sequence ID" value="NZ_JACAJU010000003.1"/>
</dbReference>
<name>A0A163XPM9_9FLAO</name>
<evidence type="ECO:0008006" key="3">
    <source>
        <dbReference type="Google" id="ProtNLM"/>
    </source>
</evidence>
<reference evidence="1 2" key="1">
    <citation type="submission" date="2016-01" db="EMBL/GenBank/DDBJ databases">
        <title>Whole genome sequencing of Myroides marinus L41.</title>
        <authorList>
            <person name="Hong K.W."/>
        </authorList>
    </citation>
    <scope>NUCLEOTIDE SEQUENCE [LARGE SCALE GENOMIC DNA]</scope>
    <source>
        <strain evidence="1 2">L41</strain>
    </source>
</reference>
<sequence>MKKIVALMGIFALILTSCDNQSKVKEVKVGTTASIEVPVSLSDAKNLNDAAVFQMENGPQELYVIVIESEKAEYLDLVKESTGIMAEAFTPDLKGYSELVSSSILSNADLEADEELKQVTTNGLSTYVGTYQGMYEGVKVYYKLACVEGKDKYYQVLTWSLADKKEANLPAMTKMISSFKEI</sequence>
<dbReference type="OrthoDB" id="1151021at2"/>
<keyword evidence="2" id="KW-1185">Reference proteome</keyword>
<gene>
    <name evidence="1" type="ORF">AV926_12320</name>
</gene>
<accession>A0A163XPM9</accession>